<reference evidence="2 3" key="1">
    <citation type="submission" date="2016-02" db="EMBL/GenBank/DDBJ databases">
        <title>Complete genome sequence of Pseudomonas azotoformans S4.</title>
        <authorList>
            <person name="Fang Y."/>
            <person name="Wu L."/>
            <person name="Feng G."/>
        </authorList>
    </citation>
    <scope>NUCLEOTIDE SEQUENCE [LARGE SCALE GENOMIC DNA]</scope>
    <source>
        <strain evidence="2 3">S4</strain>
    </source>
</reference>
<dbReference type="Proteomes" id="UP000070516">
    <property type="component" value="Chromosome"/>
</dbReference>
<evidence type="ECO:0000313" key="2">
    <source>
        <dbReference type="EMBL" id="AMN79096.1"/>
    </source>
</evidence>
<dbReference type="AlphaFoldDB" id="A0A127HX58"/>
<keyword evidence="2" id="KW-0808">Transferase</keyword>
<dbReference type="InterPro" id="IPR016181">
    <property type="entry name" value="Acyl_CoA_acyltransferase"/>
</dbReference>
<dbReference type="Gene3D" id="3.40.630.30">
    <property type="match status" value="1"/>
</dbReference>
<dbReference type="KEGG" id="pazo:AYR47_12530"/>
<dbReference type="CDD" id="cd04301">
    <property type="entry name" value="NAT_SF"/>
    <property type="match status" value="1"/>
</dbReference>
<protein>
    <submittedName>
        <fullName evidence="2">GNAT family acetyltransferase</fullName>
    </submittedName>
</protein>
<dbReference type="EMBL" id="CP014546">
    <property type="protein sequence ID" value="AMN79096.1"/>
    <property type="molecule type" value="Genomic_DNA"/>
</dbReference>
<dbReference type="PROSITE" id="PS51186">
    <property type="entry name" value="GNAT"/>
    <property type="match status" value="1"/>
</dbReference>
<feature type="domain" description="N-acetyltransferase" evidence="1">
    <location>
        <begin position="13"/>
        <end position="167"/>
    </location>
</feature>
<dbReference type="InterPro" id="IPR000182">
    <property type="entry name" value="GNAT_dom"/>
</dbReference>
<sequence>MQLQFAATDNPSVTLVVTQPSDFEALVALRIEAMRESLERIGRFDPVRARERFREGFSATFTRHIEVSGQRVGFVVVKPDYDGWLLDHLYIKPNAQGVGIGSVVLRHIFMEADSAAMTLRVGALRESASNRFYTRHGFQFVESSEFDNYYVRSPQDNHTYLNRKPTS</sequence>
<gene>
    <name evidence="2" type="ORF">AYR47_12530</name>
</gene>
<dbReference type="RefSeq" id="WP_061435425.1">
    <property type="nucleotide sequence ID" value="NZ_CP014546.1"/>
</dbReference>
<organism evidence="2 3">
    <name type="scientific">Pseudomonas azotoformans</name>
    <dbReference type="NCBI Taxonomy" id="47878"/>
    <lineage>
        <taxon>Bacteria</taxon>
        <taxon>Pseudomonadati</taxon>
        <taxon>Pseudomonadota</taxon>
        <taxon>Gammaproteobacteria</taxon>
        <taxon>Pseudomonadales</taxon>
        <taxon>Pseudomonadaceae</taxon>
        <taxon>Pseudomonas</taxon>
    </lineage>
</organism>
<accession>A0A127HX58</accession>
<proteinExistence type="predicted"/>
<dbReference type="Pfam" id="PF13508">
    <property type="entry name" value="Acetyltransf_7"/>
    <property type="match status" value="1"/>
</dbReference>
<dbReference type="GO" id="GO:0016747">
    <property type="term" value="F:acyltransferase activity, transferring groups other than amino-acyl groups"/>
    <property type="evidence" value="ECO:0007669"/>
    <property type="project" value="InterPro"/>
</dbReference>
<dbReference type="SUPFAM" id="SSF55729">
    <property type="entry name" value="Acyl-CoA N-acyltransferases (Nat)"/>
    <property type="match status" value="1"/>
</dbReference>
<evidence type="ECO:0000259" key="1">
    <source>
        <dbReference type="PROSITE" id="PS51186"/>
    </source>
</evidence>
<evidence type="ECO:0000313" key="3">
    <source>
        <dbReference type="Proteomes" id="UP000070516"/>
    </source>
</evidence>
<name>A0A127HX58_PSEAZ</name>